<dbReference type="NCBIfam" id="TIGR02824">
    <property type="entry name" value="quinone_pig3"/>
    <property type="match status" value="1"/>
</dbReference>
<dbReference type="PANTHER" id="PTHR48106">
    <property type="entry name" value="QUINONE OXIDOREDUCTASE PIG3-RELATED"/>
    <property type="match status" value="1"/>
</dbReference>
<evidence type="ECO:0000256" key="2">
    <source>
        <dbReference type="ARBA" id="ARBA00023002"/>
    </source>
</evidence>
<dbReference type="Pfam" id="PF08240">
    <property type="entry name" value="ADH_N"/>
    <property type="match status" value="1"/>
</dbReference>
<dbReference type="SUPFAM" id="SSF50129">
    <property type="entry name" value="GroES-like"/>
    <property type="match status" value="1"/>
</dbReference>
<dbReference type="InterPro" id="IPR020843">
    <property type="entry name" value="ER"/>
</dbReference>
<dbReference type="Gene3D" id="3.40.50.720">
    <property type="entry name" value="NAD(P)-binding Rossmann-like Domain"/>
    <property type="match status" value="1"/>
</dbReference>
<dbReference type="Proteomes" id="UP000494272">
    <property type="component" value="Unassembled WGS sequence"/>
</dbReference>
<dbReference type="Pfam" id="PF00107">
    <property type="entry name" value="ADH_zinc_N"/>
    <property type="match status" value="1"/>
</dbReference>
<dbReference type="InterPro" id="IPR013149">
    <property type="entry name" value="ADH-like_C"/>
</dbReference>
<keyword evidence="4" id="KW-0808">Transferase</keyword>
<dbReference type="InterPro" id="IPR036291">
    <property type="entry name" value="NAD(P)-bd_dom_sf"/>
</dbReference>
<dbReference type="GO" id="GO:0016651">
    <property type="term" value="F:oxidoreductase activity, acting on NAD(P)H"/>
    <property type="evidence" value="ECO:0007669"/>
    <property type="project" value="TreeGrafter"/>
</dbReference>
<dbReference type="Gene3D" id="3.90.180.10">
    <property type="entry name" value="Medium-chain alcohol dehydrogenases, catalytic domain"/>
    <property type="match status" value="1"/>
</dbReference>
<evidence type="ECO:0000313" key="4">
    <source>
        <dbReference type="EMBL" id="CAB3844647.1"/>
    </source>
</evidence>
<dbReference type="PANTHER" id="PTHR48106:SF8">
    <property type="entry name" value="OS02G0805600 PROTEIN"/>
    <property type="match status" value="1"/>
</dbReference>
<dbReference type="GO" id="GO:0070402">
    <property type="term" value="F:NADPH binding"/>
    <property type="evidence" value="ECO:0007669"/>
    <property type="project" value="TreeGrafter"/>
</dbReference>
<keyword evidence="2" id="KW-0560">Oxidoreductase</keyword>
<dbReference type="InterPro" id="IPR014189">
    <property type="entry name" value="Quinone_OxRdtase_PIG3"/>
</dbReference>
<dbReference type="GO" id="GO:0004315">
    <property type="term" value="F:3-oxoacyl-[acyl-carrier-protein] synthase activity"/>
    <property type="evidence" value="ECO:0007669"/>
    <property type="project" value="UniProtKB-EC"/>
</dbReference>
<reference evidence="4 5" key="1">
    <citation type="submission" date="2020-04" db="EMBL/GenBank/DDBJ databases">
        <authorList>
            <person name="De Canck E."/>
        </authorList>
    </citation>
    <scope>NUCLEOTIDE SEQUENCE [LARGE SCALE GENOMIC DNA]</scope>
    <source>
        <strain evidence="4 5">LMG 26841</strain>
    </source>
</reference>
<keyword evidence="1" id="KW-0521">NADP</keyword>
<dbReference type="SMART" id="SM00829">
    <property type="entry name" value="PKS_ER"/>
    <property type="match status" value="1"/>
</dbReference>
<dbReference type="InterPro" id="IPR013154">
    <property type="entry name" value="ADH-like_N"/>
</dbReference>
<dbReference type="EMBL" id="CADIKW010000002">
    <property type="protein sequence ID" value="CAB3844647.1"/>
    <property type="molecule type" value="Genomic_DNA"/>
</dbReference>
<evidence type="ECO:0000313" key="5">
    <source>
        <dbReference type="Proteomes" id="UP000494272"/>
    </source>
</evidence>
<dbReference type="CDD" id="cd05276">
    <property type="entry name" value="p53_inducible_oxidoreductase"/>
    <property type="match status" value="1"/>
</dbReference>
<dbReference type="SUPFAM" id="SSF51735">
    <property type="entry name" value="NAD(P)-binding Rossmann-fold domains"/>
    <property type="match status" value="1"/>
</dbReference>
<sequence length="325" mass="34338">MRAIVAREPGDADVLMFATRPVPTPGPGEVLLRVRAAGVNRPDIMQRQGLARPAEGVTDVLGLEVCGEVAACGAGVPEALRGRRLMSLLPGGGYAPWCVARLDHSLPVPDAVDDDAAAALPEGLFTLWHNLFELGRLRMGETVLIHGAAGGIGTLGIRMAHAAGARVIATAGRAERLPALREMGAVEAVCYRDTDFVATCRDLTQGRGVDVVLDVVGGDYVARNLQALAFGGRHLSLSFLQGSTVTLDLLALMQKQLSLHSSTLRPQSATEKTRMAQAITRHVLPLVADGRVAPRVCARLPLAEAATAHRLLESGEVFGKVVLRP</sequence>
<dbReference type="EC" id="2.3.1.41" evidence="4"/>
<proteinExistence type="predicted"/>
<evidence type="ECO:0000259" key="3">
    <source>
        <dbReference type="SMART" id="SM00829"/>
    </source>
</evidence>
<gene>
    <name evidence="4" type="primary">ppsC_2</name>
    <name evidence="4" type="ORF">LMG26841_01639</name>
</gene>
<evidence type="ECO:0000256" key="1">
    <source>
        <dbReference type="ARBA" id="ARBA00022857"/>
    </source>
</evidence>
<feature type="domain" description="Enoyl reductase (ER)" evidence="3">
    <location>
        <begin position="10"/>
        <end position="323"/>
    </location>
</feature>
<keyword evidence="4" id="KW-0012">Acyltransferase</keyword>
<keyword evidence="5" id="KW-1185">Reference proteome</keyword>
<dbReference type="InterPro" id="IPR011032">
    <property type="entry name" value="GroES-like_sf"/>
</dbReference>
<accession>A0A6S7DUI5</accession>
<protein>
    <submittedName>
        <fullName evidence="4">Phthiocerol synthesis polyketide synthase type I PpsC</fullName>
        <ecNumber evidence="4">2.3.1.41</ecNumber>
    </submittedName>
</protein>
<organism evidence="4 5">
    <name type="scientific">Achromobacter dolens</name>
    <dbReference type="NCBI Taxonomy" id="1287738"/>
    <lineage>
        <taxon>Bacteria</taxon>
        <taxon>Pseudomonadati</taxon>
        <taxon>Pseudomonadota</taxon>
        <taxon>Betaproteobacteria</taxon>
        <taxon>Burkholderiales</taxon>
        <taxon>Alcaligenaceae</taxon>
        <taxon>Achromobacter</taxon>
    </lineage>
</organism>
<dbReference type="AlphaFoldDB" id="A0A6S7DUI5"/>
<name>A0A6S7DUI5_9BURK</name>